<feature type="region of interest" description="Disordered" evidence="1">
    <location>
        <begin position="66"/>
        <end position="85"/>
    </location>
</feature>
<evidence type="ECO:0000256" key="2">
    <source>
        <dbReference type="SAM" id="Phobius"/>
    </source>
</evidence>
<gene>
    <name evidence="3" type="ORF">DSPE1174_LOCUS16715</name>
</gene>
<feature type="transmembrane region" description="Helical" evidence="2">
    <location>
        <begin position="500"/>
        <end position="519"/>
    </location>
</feature>
<organism evidence="3">
    <name type="scientific">Octactis speculum</name>
    <dbReference type="NCBI Taxonomy" id="3111310"/>
    <lineage>
        <taxon>Eukaryota</taxon>
        <taxon>Sar</taxon>
        <taxon>Stramenopiles</taxon>
        <taxon>Ochrophyta</taxon>
        <taxon>Dictyochophyceae</taxon>
        <taxon>Dictyochales</taxon>
        <taxon>Dictyochaceae</taxon>
        <taxon>Octactis</taxon>
    </lineage>
</organism>
<sequence>MLFDSRVNYEKYVSRLRAIPTQLAQVCTLLRLGISTGVLPPAVSLEGVPDQLNKTIAALEKEGGTASSYWHAPPPVLEQSDPSTKALGEKASSALSAVRDAFCRLLICVEEEYMPAIASKRDGSVACADLPNGAAMYEECLRFHTGSSKTAEDIHETGKAEVNRISREMKEACLAAGMEQGGSVKEFLEQMQQDPQFTSPNSQAHVDKYRALCMRILPELPKLFSIRCMPRTPFAVVPTPDAQAEAAPGAFYLGGAGDGSRPGTFYVNCSNLPGRPFYEAEALTLHEGIPGHHTQTMLAAENNELPPFRRYMDDKRYSEAPGRYPIDGAFIEGWGLYAESLGHELGLYTSPYQLIGRLDAEMFRACRLVVDTGIHKMGWTVQQSIAYMAEHSADNIQNIATEVKRYCTWPGQATGYKIGELEIRRLRAKFMRAMGPNADLREFHELVLLNGSLPLYIVEELVDEHVKSAAAAPSQASLEVSGEDRIQDQGASGKKGIEQISGYGVLGVMTALALVFVFTQRR</sequence>
<reference evidence="3" key="1">
    <citation type="submission" date="2021-01" db="EMBL/GenBank/DDBJ databases">
        <authorList>
            <person name="Corre E."/>
            <person name="Pelletier E."/>
            <person name="Niang G."/>
            <person name="Scheremetjew M."/>
            <person name="Finn R."/>
            <person name="Kale V."/>
            <person name="Holt S."/>
            <person name="Cochrane G."/>
            <person name="Meng A."/>
            <person name="Brown T."/>
            <person name="Cohen L."/>
        </authorList>
    </citation>
    <scope>NUCLEOTIDE SEQUENCE</scope>
    <source>
        <strain evidence="3">CCMP1381</strain>
    </source>
</reference>
<dbReference type="EMBL" id="HBGS01032552">
    <property type="protein sequence ID" value="CAD9433768.1"/>
    <property type="molecule type" value="Transcribed_RNA"/>
</dbReference>
<dbReference type="PANTHER" id="PTHR33361">
    <property type="entry name" value="GLR0591 PROTEIN"/>
    <property type="match status" value="1"/>
</dbReference>
<evidence type="ECO:0000256" key="1">
    <source>
        <dbReference type="SAM" id="MobiDB-lite"/>
    </source>
</evidence>
<dbReference type="AlphaFoldDB" id="A0A7S2G707"/>
<evidence type="ECO:0000313" key="3">
    <source>
        <dbReference type="EMBL" id="CAD9433768.1"/>
    </source>
</evidence>
<dbReference type="InterPro" id="IPR010281">
    <property type="entry name" value="DUF885"/>
</dbReference>
<evidence type="ECO:0008006" key="4">
    <source>
        <dbReference type="Google" id="ProtNLM"/>
    </source>
</evidence>
<dbReference type="Pfam" id="PF05960">
    <property type="entry name" value="DUF885"/>
    <property type="match status" value="1"/>
</dbReference>
<accession>A0A7S2G707</accession>
<keyword evidence="2" id="KW-1133">Transmembrane helix</keyword>
<proteinExistence type="predicted"/>
<dbReference type="PANTHER" id="PTHR33361:SF2">
    <property type="entry name" value="DUF885 DOMAIN-CONTAINING PROTEIN"/>
    <property type="match status" value="1"/>
</dbReference>
<protein>
    <recommendedName>
        <fullName evidence="4">DUF885 domain-containing protein</fullName>
    </recommendedName>
</protein>
<keyword evidence="2" id="KW-0812">Transmembrane</keyword>
<name>A0A7S2G707_9STRA</name>
<keyword evidence="2" id="KW-0472">Membrane</keyword>